<dbReference type="PANTHER" id="PTHR47938:SF35">
    <property type="entry name" value="PENTATRICOPEPTIDE REPEAT-CONTAINING PROTEIN 4, MITOCHONDRIAL-RELATED"/>
    <property type="match status" value="1"/>
</dbReference>
<evidence type="ECO:0000313" key="3">
    <source>
        <dbReference type="EMBL" id="CAG8080092.1"/>
    </source>
</evidence>
<feature type="region of interest" description="Disordered" evidence="2">
    <location>
        <begin position="820"/>
        <end position="849"/>
    </location>
</feature>
<dbReference type="PANTHER" id="PTHR47938">
    <property type="entry name" value="RESPIRATORY COMPLEX I CHAPERONE (CIA84), PUTATIVE (AFU_ORTHOLOGUE AFUA_2G06020)-RELATED"/>
    <property type="match status" value="1"/>
</dbReference>
<evidence type="ECO:0000313" key="4">
    <source>
        <dbReference type="Proteomes" id="UP001153618"/>
    </source>
</evidence>
<dbReference type="Gene3D" id="1.25.40.10">
    <property type="entry name" value="Tetratricopeptide repeat domain"/>
    <property type="match status" value="1"/>
</dbReference>
<feature type="repeat" description="PPR" evidence="1">
    <location>
        <begin position="221"/>
        <end position="255"/>
    </location>
</feature>
<dbReference type="OrthoDB" id="185373at2759"/>
<gene>
    <name evidence="3" type="ORF">POLS_LOCUS4090</name>
</gene>
<accession>A0A9W4MQY6</accession>
<feature type="compositionally biased region" description="Basic and acidic residues" evidence="2">
    <location>
        <begin position="456"/>
        <end position="465"/>
    </location>
</feature>
<dbReference type="Pfam" id="PF13041">
    <property type="entry name" value="PPR_2"/>
    <property type="match status" value="1"/>
</dbReference>
<dbReference type="EMBL" id="CAJVOS010000020">
    <property type="protein sequence ID" value="CAG8080092.1"/>
    <property type="molecule type" value="Genomic_DNA"/>
</dbReference>
<organism evidence="3 4">
    <name type="scientific">Penicillium olsonii</name>
    <dbReference type="NCBI Taxonomy" id="99116"/>
    <lineage>
        <taxon>Eukaryota</taxon>
        <taxon>Fungi</taxon>
        <taxon>Dikarya</taxon>
        <taxon>Ascomycota</taxon>
        <taxon>Pezizomycotina</taxon>
        <taxon>Eurotiomycetes</taxon>
        <taxon>Eurotiomycetidae</taxon>
        <taxon>Eurotiales</taxon>
        <taxon>Aspergillaceae</taxon>
        <taxon>Penicillium</taxon>
    </lineage>
</organism>
<feature type="compositionally biased region" description="Basic and acidic residues" evidence="2">
    <location>
        <begin position="835"/>
        <end position="849"/>
    </location>
</feature>
<feature type="region of interest" description="Disordered" evidence="2">
    <location>
        <begin position="50"/>
        <end position="92"/>
    </location>
</feature>
<feature type="region of interest" description="Disordered" evidence="2">
    <location>
        <begin position="131"/>
        <end position="163"/>
    </location>
</feature>
<evidence type="ECO:0000256" key="1">
    <source>
        <dbReference type="PROSITE-ProRule" id="PRU00708"/>
    </source>
</evidence>
<dbReference type="InterPro" id="IPR002885">
    <property type="entry name" value="PPR_rpt"/>
</dbReference>
<feature type="compositionally biased region" description="Acidic residues" evidence="2">
    <location>
        <begin position="487"/>
        <end position="510"/>
    </location>
</feature>
<dbReference type="NCBIfam" id="TIGR00756">
    <property type="entry name" value="PPR"/>
    <property type="match status" value="1"/>
</dbReference>
<dbReference type="GO" id="GO:0003729">
    <property type="term" value="F:mRNA binding"/>
    <property type="evidence" value="ECO:0007669"/>
    <property type="project" value="TreeGrafter"/>
</dbReference>
<protein>
    <recommendedName>
        <fullName evidence="5">Pentatricopeptide repeat protein</fullName>
    </recommendedName>
</protein>
<comment type="caution">
    <text evidence="3">The sequence shown here is derived from an EMBL/GenBank/DDBJ whole genome shotgun (WGS) entry which is preliminary data.</text>
</comment>
<proteinExistence type="predicted"/>
<evidence type="ECO:0008006" key="5">
    <source>
        <dbReference type="Google" id="ProtNLM"/>
    </source>
</evidence>
<feature type="compositionally biased region" description="Polar residues" evidence="2">
    <location>
        <begin position="820"/>
        <end position="834"/>
    </location>
</feature>
<dbReference type="InterPro" id="IPR011990">
    <property type="entry name" value="TPR-like_helical_dom_sf"/>
</dbReference>
<evidence type="ECO:0000256" key="2">
    <source>
        <dbReference type="SAM" id="MobiDB-lite"/>
    </source>
</evidence>
<reference evidence="3" key="1">
    <citation type="submission" date="2021-07" db="EMBL/GenBank/DDBJ databases">
        <authorList>
            <person name="Branca A.L. A."/>
        </authorList>
    </citation>
    <scope>NUCLEOTIDE SEQUENCE</scope>
</reference>
<dbReference type="AlphaFoldDB" id="A0A9W4MQY6"/>
<dbReference type="PROSITE" id="PS51375">
    <property type="entry name" value="PPR"/>
    <property type="match status" value="1"/>
</dbReference>
<keyword evidence="4" id="KW-1185">Reference proteome</keyword>
<name>A0A9W4MQY6_PENOL</name>
<feature type="region of interest" description="Disordered" evidence="2">
    <location>
        <begin position="431"/>
        <end position="510"/>
    </location>
</feature>
<sequence length="849" mass="95050">MTLRLPGSLVNRALRSRLLSAQQCRAATAARNLPVTQNLFNATRAASSLSAYSSENHRPQFPSHGDRFDNQAQGQVQRKRSNNRMPKNTLNPAKRELLMAVASNNRSARYDNEKEIAESEALDTAAAQDYGAVEGQEKREPSEDEETPETETPGQENFNINNQRKVPREFQIAPSIVNMELKWLMGDPQKIADRVRRMLRNDQPALAAAIVRAGTKQGLGTGVAWNHLIAYCMEQQHPQAAFKFYNDMKKRGRRPNTHLYTIMLKGFSSAQMSPSVVKTAASVYRSISAPNSGVELNIIHTNAMLTVCHRHGDMDRLWKIAGELPEEGEGAPDSTTYTVILNAVQFAARRDIEKMSPDQIDKILARKSQAIIEGKRVWADVIYRWKNQTLEVDNSLVNAMAGLLLDGASDFDCYNVMELYKQTMGIPILAKRPAESEKTTRRRITHEQNQAIETSELQRQEKMEDLPFVDENNNPLGEAEMAGEPAEVAEELEEESSEMEEQEEEEDESFDDLFKPVVPGSDEMSFLQPTSKELTLLLNACFTMTQGTDGALSYWKYMTMEENHHRIEPDAFTYVTYFRMLRISRSSKIAVKTLREQMVPSGHATGTAFHIALSVCRRDRRNHSVLLHANEVVGLMDKALILPDIRVLDGYLETIQIISGGHSVLLGLRGLESKGVGGKTRTLQDVGKKLQALLRLNAIATLRPYVAQLHEAIENGKPEENTRWSDAQNKLADPVNGSAAAKFMARVRLIVDDTLSVHYKNFVSKEERKILLAESKMLKKYSDQKVIASLKAKTVYPTAAQKEAAKERIANYQEACRLGQNGSEESTVAQTDSGSQREVKTQAEAEAKA</sequence>
<dbReference type="Pfam" id="PF13812">
    <property type="entry name" value="PPR_3"/>
    <property type="match status" value="1"/>
</dbReference>
<dbReference type="Proteomes" id="UP001153618">
    <property type="component" value="Unassembled WGS sequence"/>
</dbReference>